<dbReference type="PANTHER" id="PTHR48045:SF34">
    <property type="entry name" value="ISOFLAVONE 7-O-GLUCOSYLTRANSFERASE 1-LIKE"/>
    <property type="match status" value="1"/>
</dbReference>
<dbReference type="Proteomes" id="UP000027138">
    <property type="component" value="Unassembled WGS sequence"/>
</dbReference>
<organism evidence="2 3">
    <name type="scientific">Jatropha curcas</name>
    <name type="common">Barbados nut</name>
    <dbReference type="NCBI Taxonomy" id="180498"/>
    <lineage>
        <taxon>Eukaryota</taxon>
        <taxon>Viridiplantae</taxon>
        <taxon>Streptophyta</taxon>
        <taxon>Embryophyta</taxon>
        <taxon>Tracheophyta</taxon>
        <taxon>Spermatophyta</taxon>
        <taxon>Magnoliopsida</taxon>
        <taxon>eudicotyledons</taxon>
        <taxon>Gunneridae</taxon>
        <taxon>Pentapetalae</taxon>
        <taxon>rosids</taxon>
        <taxon>fabids</taxon>
        <taxon>Malpighiales</taxon>
        <taxon>Euphorbiaceae</taxon>
        <taxon>Crotonoideae</taxon>
        <taxon>Jatropheae</taxon>
        <taxon>Jatropha</taxon>
    </lineage>
</organism>
<dbReference type="InterPro" id="IPR002213">
    <property type="entry name" value="UDP_glucos_trans"/>
</dbReference>
<name>A0A067L4U2_JATCU</name>
<reference evidence="2 3" key="1">
    <citation type="journal article" date="2014" name="PLoS ONE">
        <title>Global Analysis of Gene Expression Profiles in Physic Nut (Jatropha curcas L.) Seedlings Exposed to Salt Stress.</title>
        <authorList>
            <person name="Zhang L."/>
            <person name="Zhang C."/>
            <person name="Wu P."/>
            <person name="Chen Y."/>
            <person name="Li M."/>
            <person name="Jiang H."/>
            <person name="Wu G."/>
        </authorList>
    </citation>
    <scope>NUCLEOTIDE SEQUENCE [LARGE SCALE GENOMIC DNA]</scope>
    <source>
        <strain evidence="3">cv. GZQX0401</strain>
        <tissue evidence="2">Young leaves</tissue>
    </source>
</reference>
<keyword evidence="3" id="KW-1185">Reference proteome</keyword>
<dbReference type="PANTHER" id="PTHR48045">
    <property type="entry name" value="UDP-GLYCOSYLTRANSFERASE 72B1"/>
    <property type="match status" value="1"/>
</dbReference>
<dbReference type="GO" id="GO:0008194">
    <property type="term" value="F:UDP-glycosyltransferase activity"/>
    <property type="evidence" value="ECO:0007669"/>
    <property type="project" value="InterPro"/>
</dbReference>
<dbReference type="CDD" id="cd03784">
    <property type="entry name" value="GT1_Gtf-like"/>
    <property type="match status" value="1"/>
</dbReference>
<accession>A0A067L4U2</accession>
<dbReference type="SUPFAM" id="SSF53756">
    <property type="entry name" value="UDP-Glycosyltransferase/glycogen phosphorylase"/>
    <property type="match status" value="1"/>
</dbReference>
<evidence type="ECO:0000313" key="2">
    <source>
        <dbReference type="EMBL" id="KDP43496.1"/>
    </source>
</evidence>
<gene>
    <name evidence="2" type="ORF">JCGZ_16783</name>
</gene>
<dbReference type="Gene3D" id="3.40.50.2000">
    <property type="entry name" value="Glycogen Phosphorylase B"/>
    <property type="match status" value="2"/>
</dbReference>
<keyword evidence="1" id="KW-0808">Transferase</keyword>
<evidence type="ECO:0008006" key="4">
    <source>
        <dbReference type="Google" id="ProtNLM"/>
    </source>
</evidence>
<dbReference type="Pfam" id="PF00201">
    <property type="entry name" value="UDPGT"/>
    <property type="match status" value="1"/>
</dbReference>
<proteinExistence type="predicted"/>
<dbReference type="EMBL" id="KK914267">
    <property type="protein sequence ID" value="KDP43496.1"/>
    <property type="molecule type" value="Genomic_DNA"/>
</dbReference>
<dbReference type="AlphaFoldDB" id="A0A067L4U2"/>
<evidence type="ECO:0000256" key="1">
    <source>
        <dbReference type="ARBA" id="ARBA00022679"/>
    </source>
</evidence>
<protein>
    <recommendedName>
        <fullName evidence="4">Anthocyanidin 3-O-glucosyltransferase</fullName>
    </recommendedName>
</protein>
<sequence length="327" mass="36437">MPLTQSSSPQIAASHVAVCTFPFSSHPFAFFNLVRKLATEAPQTQFSFFSLPKTNSIIKSSQKNSPLPTNLMSYDVDDGIPEGVNHLTIDHAVEARYFFEQLPYNFERRIEEGLADTERTTGSRREVTCIMTDAALCSPLGKMAEDMNVPWIAFMVPHPYDLVCYFEMDKIQNLFANAKSENDHENDGSSTSAGCLFSWLDRQKVGSVVYVSFGTVLELGSEELMALAEAIEYSGKPFLWSLKDKCKENLPEGFLERTKEKGMVVSWAPQREILQHGSVGVFVNHGGYHSLQESILGGVPVICRSVWADNHINAKIAEEVWGIGVRV</sequence>
<dbReference type="OrthoDB" id="5835829at2759"/>
<evidence type="ECO:0000313" key="3">
    <source>
        <dbReference type="Proteomes" id="UP000027138"/>
    </source>
</evidence>